<keyword evidence="2" id="KW-0812">Transmembrane</keyword>
<keyword evidence="4" id="KW-1185">Reference proteome</keyword>
<evidence type="ECO:0000256" key="2">
    <source>
        <dbReference type="SAM" id="Phobius"/>
    </source>
</evidence>
<accession>A0ABV6ZUQ6</accession>
<reference evidence="4" key="1">
    <citation type="journal article" date="2019" name="Int. J. Syst. Evol. Microbiol.">
        <title>The Global Catalogue of Microorganisms (GCM) 10K type strain sequencing project: providing services to taxonomists for standard genome sequencing and annotation.</title>
        <authorList>
            <consortium name="The Broad Institute Genomics Platform"/>
            <consortium name="The Broad Institute Genome Sequencing Center for Infectious Disease"/>
            <person name="Wu L."/>
            <person name="Ma J."/>
        </authorList>
    </citation>
    <scope>NUCLEOTIDE SEQUENCE [LARGE SCALE GENOMIC DNA]</scope>
    <source>
        <strain evidence="4">KCTC 52487</strain>
    </source>
</reference>
<dbReference type="Proteomes" id="UP001595379">
    <property type="component" value="Unassembled WGS sequence"/>
</dbReference>
<proteinExistence type="predicted"/>
<feature type="transmembrane region" description="Helical" evidence="2">
    <location>
        <begin position="63"/>
        <end position="82"/>
    </location>
</feature>
<evidence type="ECO:0000256" key="1">
    <source>
        <dbReference type="SAM" id="MobiDB-lite"/>
    </source>
</evidence>
<keyword evidence="2" id="KW-0472">Membrane</keyword>
<comment type="caution">
    <text evidence="3">The sequence shown here is derived from an EMBL/GenBank/DDBJ whole genome shotgun (WGS) entry which is preliminary data.</text>
</comment>
<feature type="transmembrane region" description="Helical" evidence="2">
    <location>
        <begin position="138"/>
        <end position="159"/>
    </location>
</feature>
<feature type="region of interest" description="Disordered" evidence="1">
    <location>
        <begin position="1"/>
        <end position="29"/>
    </location>
</feature>
<name>A0ABV6ZUQ6_9PROT</name>
<keyword evidence="2" id="KW-1133">Transmembrane helix</keyword>
<protein>
    <submittedName>
        <fullName evidence="3">Uncharacterized protein</fullName>
    </submittedName>
</protein>
<dbReference type="EMBL" id="JBHRSV010000001">
    <property type="protein sequence ID" value="MFC2925176.1"/>
    <property type="molecule type" value="Genomic_DNA"/>
</dbReference>
<dbReference type="RefSeq" id="WP_343164054.1">
    <property type="nucleotide sequence ID" value="NZ_JBHRSV010000001.1"/>
</dbReference>
<organism evidence="3 4">
    <name type="scientific">Hyphobacterium vulgare</name>
    <dbReference type="NCBI Taxonomy" id="1736751"/>
    <lineage>
        <taxon>Bacteria</taxon>
        <taxon>Pseudomonadati</taxon>
        <taxon>Pseudomonadota</taxon>
        <taxon>Alphaproteobacteria</taxon>
        <taxon>Maricaulales</taxon>
        <taxon>Maricaulaceae</taxon>
        <taxon>Hyphobacterium</taxon>
    </lineage>
</organism>
<evidence type="ECO:0000313" key="4">
    <source>
        <dbReference type="Proteomes" id="UP001595379"/>
    </source>
</evidence>
<evidence type="ECO:0000313" key="3">
    <source>
        <dbReference type="EMBL" id="MFC2925176.1"/>
    </source>
</evidence>
<feature type="transmembrane region" description="Helical" evidence="2">
    <location>
        <begin position="110"/>
        <end position="132"/>
    </location>
</feature>
<feature type="compositionally biased region" description="Basic and acidic residues" evidence="1">
    <location>
        <begin position="1"/>
        <end position="11"/>
    </location>
</feature>
<gene>
    <name evidence="3" type="ORF">ACFOOR_03560</name>
</gene>
<sequence>MSLRPVDKEKPQSGAGSAVQILDSGEPGETHPARTMIRSGLVLVAVSPLMFAASLWMQSWVLYAIFGIALNVGFVLILRAWFKTPTGDGAWPFTPADGPPPKHWAPEVAFWLRWSACATGALLAVGAAAWGFTWAGVFVFNTFLGSFMVMAAFVARVGWPFLFPLAVSHAVWIARRTPDQEFRISVLPYKLRQRRERFNTAWPNVDGWG</sequence>